<dbReference type="InterPro" id="IPR057670">
    <property type="entry name" value="SH3_retrovirus"/>
</dbReference>
<proteinExistence type="predicted"/>
<dbReference type="InterPro" id="IPR036397">
    <property type="entry name" value="RNaseH_sf"/>
</dbReference>
<dbReference type="SUPFAM" id="SSF56672">
    <property type="entry name" value="DNA/RNA polymerases"/>
    <property type="match status" value="1"/>
</dbReference>
<dbReference type="PROSITE" id="PS50994">
    <property type="entry name" value="INTEGRASE"/>
    <property type="match status" value="1"/>
</dbReference>
<dbReference type="InterPro" id="IPR012337">
    <property type="entry name" value="RNaseH-like_sf"/>
</dbReference>
<evidence type="ECO:0000259" key="1">
    <source>
        <dbReference type="PROSITE" id="PS50994"/>
    </source>
</evidence>
<dbReference type="InterPro" id="IPR013103">
    <property type="entry name" value="RVT_2"/>
</dbReference>
<protein>
    <submittedName>
        <fullName evidence="2">Retrovirus-related Pol polyprotein from transposon TNT 1-94</fullName>
    </submittedName>
</protein>
<dbReference type="Proteomes" id="UP000288805">
    <property type="component" value="Unassembled WGS sequence"/>
</dbReference>
<evidence type="ECO:0000313" key="2">
    <source>
        <dbReference type="EMBL" id="RVW92102.1"/>
    </source>
</evidence>
<reference evidence="2 3" key="1">
    <citation type="journal article" date="2018" name="PLoS Genet.">
        <title>Population sequencing reveals clonal diversity and ancestral inbreeding in the grapevine cultivar Chardonnay.</title>
        <authorList>
            <person name="Roach M.J."/>
            <person name="Johnson D.L."/>
            <person name="Bohlmann J."/>
            <person name="van Vuuren H.J."/>
            <person name="Jones S.J."/>
            <person name="Pretorius I.S."/>
            <person name="Schmidt S.A."/>
            <person name="Borneman A.R."/>
        </authorList>
    </citation>
    <scope>NUCLEOTIDE SEQUENCE [LARGE SCALE GENOMIC DNA]</scope>
    <source>
        <strain evidence="3">cv. Chardonnay</strain>
        <tissue evidence="2">Leaf</tissue>
    </source>
</reference>
<dbReference type="SUPFAM" id="SSF53098">
    <property type="entry name" value="Ribonuclease H-like"/>
    <property type="match status" value="1"/>
</dbReference>
<dbReference type="GO" id="GO:0015074">
    <property type="term" value="P:DNA integration"/>
    <property type="evidence" value="ECO:0007669"/>
    <property type="project" value="InterPro"/>
</dbReference>
<comment type="caution">
    <text evidence="2">The sequence shown here is derived from an EMBL/GenBank/DDBJ whole genome shotgun (WGS) entry which is preliminary data.</text>
</comment>
<dbReference type="CDD" id="cd09272">
    <property type="entry name" value="RNase_HI_RT_Ty1"/>
    <property type="match status" value="1"/>
</dbReference>
<gene>
    <name evidence="2" type="primary">POLX_1438</name>
    <name evidence="2" type="ORF">CK203_037132</name>
</gene>
<dbReference type="InterPro" id="IPR043502">
    <property type="entry name" value="DNA/RNA_pol_sf"/>
</dbReference>
<dbReference type="Pfam" id="PF25597">
    <property type="entry name" value="SH3_retrovirus"/>
    <property type="match status" value="1"/>
</dbReference>
<name>A0A438I5Y5_VITVI</name>
<dbReference type="AlphaFoldDB" id="A0A438I5Y5"/>
<dbReference type="Pfam" id="PF07727">
    <property type="entry name" value="RVT_2"/>
    <property type="match status" value="1"/>
</dbReference>
<accession>A0A438I5Y5</accession>
<organism evidence="2 3">
    <name type="scientific">Vitis vinifera</name>
    <name type="common">Grape</name>
    <dbReference type="NCBI Taxonomy" id="29760"/>
    <lineage>
        <taxon>Eukaryota</taxon>
        <taxon>Viridiplantae</taxon>
        <taxon>Streptophyta</taxon>
        <taxon>Embryophyta</taxon>
        <taxon>Tracheophyta</taxon>
        <taxon>Spermatophyta</taxon>
        <taxon>Magnoliopsida</taxon>
        <taxon>eudicotyledons</taxon>
        <taxon>Gunneridae</taxon>
        <taxon>Pentapetalae</taxon>
        <taxon>rosids</taxon>
        <taxon>Vitales</taxon>
        <taxon>Vitaceae</taxon>
        <taxon>Viteae</taxon>
        <taxon>Vitis</taxon>
    </lineage>
</organism>
<feature type="domain" description="Integrase catalytic" evidence="1">
    <location>
        <begin position="1"/>
        <end position="130"/>
    </location>
</feature>
<evidence type="ECO:0000313" key="3">
    <source>
        <dbReference type="Proteomes" id="UP000288805"/>
    </source>
</evidence>
<dbReference type="EMBL" id="QGNW01000140">
    <property type="protein sequence ID" value="RVW92102.1"/>
    <property type="molecule type" value="Genomic_DNA"/>
</dbReference>
<sequence>MGIRNLRKPCEKESKLKVGSDIGIDVEHIGHGDVGQQKGPFVRYLQDNGIVAQYTMRSSPEQNGVVERRDRTLMEMKRNMMGRSNFPEYLWGEAIKIATYILNHVPSEIYDPSLKKTDSRTTRCYFIGYPSHSKGYKFYCSTRGTRIVESQVAKFLELDVADSIPSQSDERVEPMDVISLRFPVSDINLDVGAFDSGIQQGVATVNFPTIEINPIVDEIPLVEMRRSQRTRRPALSKIIMFTLERESMTLEKKWTLLLIVKLSVVIRQMNGYKPIGCKWVFKTKRDNKGNVERYRARLVAKGYTQREGIDFTETFSPASTKDSFRLVMALVAHFDLELHQMDVKTAFLNENKFDQCVYMKVNGSKYIFMVLYIDDILLASSDVNLLNDTKRILSANFDMKDLGEASFVLGIEIYRDRSRNLLGLSQRAYINHLLKRFNMQTCKAGDVPVVKGDKLSNEQCPKNDLEKDAMKTIPYASAIGSLMYAQVCTRPDIAFIVNVLGRYLSNPGHDHWVAAKKVMRYLQRTKDFMLVYRKVDNLEVVGYSDSDFGGCSDDRKSTSRYIFMLAGGAISWKSVKQSLIASSTMYAEFVACYGASSQAVWLRNLISELQVVDSIFRPIVIYCDNNAVVFYSKNNKISTGSKHMEIKYLTVKDLVKKGDIVIEHIRTESILADPLTKGLKPITFKEHVVNMGVIKSFDSLV</sequence>
<dbReference type="InterPro" id="IPR001584">
    <property type="entry name" value="Integrase_cat-core"/>
</dbReference>
<dbReference type="GO" id="GO:0003676">
    <property type="term" value="F:nucleic acid binding"/>
    <property type="evidence" value="ECO:0007669"/>
    <property type="project" value="InterPro"/>
</dbReference>
<dbReference type="PANTHER" id="PTHR11439:SF467">
    <property type="entry name" value="INTEGRASE CATALYTIC DOMAIN-CONTAINING PROTEIN"/>
    <property type="match status" value="1"/>
</dbReference>
<dbReference type="Gene3D" id="3.30.420.10">
    <property type="entry name" value="Ribonuclease H-like superfamily/Ribonuclease H"/>
    <property type="match status" value="1"/>
</dbReference>
<dbReference type="PANTHER" id="PTHR11439">
    <property type="entry name" value="GAG-POL-RELATED RETROTRANSPOSON"/>
    <property type="match status" value="1"/>
</dbReference>